<dbReference type="Gene3D" id="6.10.250.620">
    <property type="match status" value="1"/>
</dbReference>
<feature type="binding site" evidence="10">
    <location>
        <position position="163"/>
    </location>
    <ligand>
        <name>substrate</name>
    </ligand>
</feature>
<feature type="binding site" evidence="10">
    <location>
        <position position="416"/>
    </location>
    <ligand>
        <name>[4Fe-4S] cluster</name>
        <dbReference type="ChEBI" id="CHEBI:49883"/>
        <note>4Fe-4S-S-AdoMet</note>
    </ligand>
</feature>
<feature type="binding site" evidence="10">
    <location>
        <position position="66"/>
    </location>
    <ligand>
        <name>substrate</name>
    </ligand>
</feature>
<proteinExistence type="inferred from homology"/>
<feature type="binding site" evidence="10">
    <location>
        <position position="292"/>
    </location>
    <ligand>
        <name>substrate</name>
    </ligand>
</feature>
<keyword evidence="6 10" id="KW-0784">Thiamine biosynthesis</keyword>
<sequence>MGQLSEAKKGRITPEMREVAKEEGLAPEFIRENIACGEIIIPKNVKHSLTYCKAIGKKTKTKVNTNIGTSTDCVDVDYELKKLKVSIEAGTDAVMDLSTAGDLDKIRRSILRACPLPLGTVPIYQAVIESIAEEGALIKMKKDKIFQVIERQAEDGVDFITVHCGLTRQTLERLRGEGRVTDIVSRGGAFLTCWMVANDEENPLYEEYDRLLEIAKKYDLTLSLGDGLRPGSLADSTDRAQIQELILLGELAKRAWEQDVQVMVEGPGHLLFSEIEANILLEKKLCHGAPFYVLGPVVTDIAPGYDHITSAIGGAYAASSGADFLCYVTAGEHLRLPTLEDVRQGVVVARIAAHIGDISKGVKGAMDWDRKMAEMRKKRDWKKQVELAIDPALAQKMRATSKPHLSDVCTMCGEYCALKIVDEALKLRP</sequence>
<dbReference type="NCBIfam" id="TIGR00190">
    <property type="entry name" value="thiC"/>
    <property type="match status" value="1"/>
</dbReference>
<evidence type="ECO:0000256" key="8">
    <source>
        <dbReference type="ARBA" id="ARBA00023014"/>
    </source>
</evidence>
<dbReference type="PANTHER" id="PTHR30557">
    <property type="entry name" value="THIAMINE BIOSYNTHESIS PROTEIN THIC"/>
    <property type="match status" value="1"/>
</dbReference>
<name>A0A7C1RKS3_UNCAE</name>
<dbReference type="Proteomes" id="UP000885667">
    <property type="component" value="Unassembled WGS sequence"/>
</dbReference>
<feature type="binding site" evidence="10">
    <location>
        <position position="95"/>
    </location>
    <ligand>
        <name>substrate</name>
    </ligand>
</feature>
<evidence type="ECO:0000256" key="3">
    <source>
        <dbReference type="ARBA" id="ARBA00022691"/>
    </source>
</evidence>
<dbReference type="PANTHER" id="PTHR30557:SF1">
    <property type="entry name" value="PHOSPHOMETHYLPYRIMIDINE SYNTHASE, CHLOROPLASTIC"/>
    <property type="match status" value="1"/>
</dbReference>
<comment type="similarity">
    <text evidence="10">Belongs to the ThiC family.</text>
</comment>
<feature type="binding site" evidence="10">
    <location>
        <position position="124"/>
    </location>
    <ligand>
        <name>substrate</name>
    </ligand>
</feature>
<feature type="binding site" evidence="10">
    <location>
        <position position="333"/>
    </location>
    <ligand>
        <name>Zn(2+)</name>
        <dbReference type="ChEBI" id="CHEBI:29105"/>
    </ligand>
</feature>
<dbReference type="GO" id="GO:0008270">
    <property type="term" value="F:zinc ion binding"/>
    <property type="evidence" value="ECO:0007669"/>
    <property type="project" value="UniProtKB-UniRule"/>
</dbReference>
<dbReference type="GO" id="GO:0009229">
    <property type="term" value="P:thiamine diphosphate biosynthetic process"/>
    <property type="evidence" value="ECO:0007669"/>
    <property type="project" value="UniProtKB-UniRule"/>
</dbReference>
<dbReference type="EMBL" id="DRFT01000182">
    <property type="protein sequence ID" value="HDZ50087.1"/>
    <property type="molecule type" value="Genomic_DNA"/>
</dbReference>
<dbReference type="GO" id="GO:0009228">
    <property type="term" value="P:thiamine biosynthetic process"/>
    <property type="evidence" value="ECO:0007669"/>
    <property type="project" value="UniProtKB-UniRule"/>
</dbReference>
<dbReference type="InterPro" id="IPR038521">
    <property type="entry name" value="ThiC/Bza_core_dom"/>
</dbReference>
<dbReference type="EC" id="4.1.99.17" evidence="10"/>
<keyword evidence="3 10" id="KW-0949">S-adenosyl-L-methionine</keyword>
<keyword evidence="5 10" id="KW-0862">Zinc</keyword>
<gene>
    <name evidence="10 11" type="primary">thiC</name>
    <name evidence="11" type="ORF">ENH69_02575</name>
</gene>
<dbReference type="Pfam" id="PF01964">
    <property type="entry name" value="ThiC_Rad_SAM"/>
    <property type="match status" value="1"/>
</dbReference>
<evidence type="ECO:0000256" key="2">
    <source>
        <dbReference type="ARBA" id="ARBA00022485"/>
    </source>
</evidence>
<evidence type="ECO:0000256" key="4">
    <source>
        <dbReference type="ARBA" id="ARBA00022723"/>
    </source>
</evidence>
<evidence type="ECO:0000256" key="10">
    <source>
        <dbReference type="HAMAP-Rule" id="MF_00089"/>
    </source>
</evidence>
<comment type="cofactor">
    <cofactor evidence="10">
        <name>[4Fe-4S] cluster</name>
        <dbReference type="ChEBI" id="CHEBI:49883"/>
    </cofactor>
    <text evidence="10">Binds 1 [4Fe-4S] cluster per subunit. The cluster is coordinated with 3 cysteines and an exchangeable S-adenosyl-L-methionine.</text>
</comment>
<evidence type="ECO:0000256" key="1">
    <source>
        <dbReference type="ARBA" id="ARBA00003175"/>
    </source>
</evidence>
<dbReference type="Gene3D" id="3.20.20.540">
    <property type="entry name" value="Radical SAM ThiC family, central domain"/>
    <property type="match status" value="1"/>
</dbReference>
<keyword evidence="9 10" id="KW-0456">Lyase</keyword>
<evidence type="ECO:0000256" key="7">
    <source>
        <dbReference type="ARBA" id="ARBA00023004"/>
    </source>
</evidence>
<dbReference type="HAMAP" id="MF_00089">
    <property type="entry name" value="ThiC"/>
    <property type="match status" value="1"/>
</dbReference>
<keyword evidence="4 10" id="KW-0479">Metal-binding</keyword>
<keyword evidence="7 10" id="KW-0408">Iron</keyword>
<feature type="binding site" evidence="10">
    <location>
        <position position="265"/>
    </location>
    <ligand>
        <name>substrate</name>
    </ligand>
</feature>
<feature type="binding site" evidence="10">
    <location>
        <position position="412"/>
    </location>
    <ligand>
        <name>[4Fe-4S] cluster</name>
        <dbReference type="ChEBI" id="CHEBI:49883"/>
        <note>4Fe-4S-S-AdoMet</note>
    </ligand>
</feature>
<dbReference type="GO" id="GO:0005829">
    <property type="term" value="C:cytosol"/>
    <property type="evidence" value="ECO:0007669"/>
    <property type="project" value="TreeGrafter"/>
</dbReference>
<dbReference type="InterPro" id="IPR037509">
    <property type="entry name" value="ThiC"/>
</dbReference>
<comment type="catalytic activity">
    <reaction evidence="10">
        <text>5-amino-1-(5-phospho-beta-D-ribosyl)imidazole + S-adenosyl-L-methionine = 4-amino-2-methyl-5-(phosphooxymethyl)pyrimidine + CO + 5'-deoxyadenosine + formate + L-methionine + 3 H(+)</text>
        <dbReference type="Rhea" id="RHEA:24840"/>
        <dbReference type="ChEBI" id="CHEBI:15378"/>
        <dbReference type="ChEBI" id="CHEBI:15740"/>
        <dbReference type="ChEBI" id="CHEBI:17245"/>
        <dbReference type="ChEBI" id="CHEBI:17319"/>
        <dbReference type="ChEBI" id="CHEBI:57844"/>
        <dbReference type="ChEBI" id="CHEBI:58354"/>
        <dbReference type="ChEBI" id="CHEBI:59789"/>
        <dbReference type="ChEBI" id="CHEBI:137981"/>
        <dbReference type="EC" id="4.1.99.17"/>
    </reaction>
</comment>
<comment type="function">
    <text evidence="1 10">Catalyzes the synthesis of the hydroxymethylpyrimidine phosphate (HMP-P) moiety of thiamine from aminoimidazole ribotide (AIR) in a radical S-adenosyl-L-methionine (SAM)-dependent reaction.</text>
</comment>
<comment type="caution">
    <text evidence="11">The sequence shown here is derived from an EMBL/GenBank/DDBJ whole genome shotgun (WGS) entry which is preliminary data.</text>
</comment>
<dbReference type="AlphaFoldDB" id="A0A7C1RKS3"/>
<dbReference type="NCBIfam" id="NF009895">
    <property type="entry name" value="PRK13352.1"/>
    <property type="match status" value="1"/>
</dbReference>
<evidence type="ECO:0000256" key="9">
    <source>
        <dbReference type="ARBA" id="ARBA00023239"/>
    </source>
</evidence>
<evidence type="ECO:0000313" key="11">
    <source>
        <dbReference type="EMBL" id="HDZ50087.1"/>
    </source>
</evidence>
<comment type="pathway">
    <text evidence="10">Cofactor biosynthesis; thiamine diphosphate biosynthesis.</text>
</comment>
<reference evidence="11" key="1">
    <citation type="journal article" date="2020" name="mSystems">
        <title>Genome- and Community-Level Interaction Insights into Carbon Utilization and Element Cycling Functions of Hydrothermarchaeota in Hydrothermal Sediment.</title>
        <authorList>
            <person name="Zhou Z."/>
            <person name="Liu Y."/>
            <person name="Xu W."/>
            <person name="Pan J."/>
            <person name="Luo Z.H."/>
            <person name="Li M."/>
        </authorList>
    </citation>
    <scope>NUCLEOTIDE SEQUENCE [LARGE SCALE GENOMIC DNA]</scope>
    <source>
        <strain evidence="11">HyVt-329</strain>
    </source>
</reference>
<evidence type="ECO:0000256" key="5">
    <source>
        <dbReference type="ARBA" id="ARBA00022833"/>
    </source>
</evidence>
<protein>
    <recommendedName>
        <fullName evidence="10">Phosphomethylpyrimidine synthase</fullName>
        <ecNumber evidence="10">4.1.99.17</ecNumber>
    </recommendedName>
    <alternativeName>
        <fullName evidence="10">Hydroxymethylpyrimidine phosphate synthase</fullName>
        <shortName evidence="10">HMP-P synthase</shortName>
        <shortName evidence="10">HMP-phosphate synthase</shortName>
        <shortName evidence="10">HMPP synthase</shortName>
    </alternativeName>
    <alternativeName>
        <fullName evidence="10">Thiamine biosynthesis protein ThiC</fullName>
    </alternativeName>
</protein>
<keyword evidence="2 10" id="KW-0004">4Fe-4S</keyword>
<accession>A0A7C1RKS3</accession>
<dbReference type="SFLD" id="SFLDG01114">
    <property type="entry name" value="phosphomethylpyrimidine_syntha"/>
    <property type="match status" value="1"/>
</dbReference>
<feature type="binding site" evidence="10">
    <location>
        <begin position="226"/>
        <end position="229"/>
    </location>
    <ligand>
        <name>substrate</name>
    </ligand>
</feature>
<evidence type="ECO:0000256" key="6">
    <source>
        <dbReference type="ARBA" id="ARBA00022977"/>
    </source>
</evidence>
<feature type="binding site" evidence="10">
    <location>
        <position position="409"/>
    </location>
    <ligand>
        <name>[4Fe-4S] cluster</name>
        <dbReference type="ChEBI" id="CHEBI:49883"/>
        <note>4Fe-4S-S-AdoMet</note>
    </ligand>
</feature>
<dbReference type="GO" id="GO:0070284">
    <property type="term" value="F:phosphomethylpyrimidine synthase activity"/>
    <property type="evidence" value="ECO:0007669"/>
    <property type="project" value="UniProtKB-EC"/>
</dbReference>
<dbReference type="UniPathway" id="UPA00060"/>
<organism evidence="11">
    <name type="scientific">Aerophobetes bacterium</name>
    <dbReference type="NCBI Taxonomy" id="2030807"/>
    <lineage>
        <taxon>Bacteria</taxon>
        <taxon>Candidatus Aerophobota</taxon>
    </lineage>
</organism>
<dbReference type="SFLD" id="SFLDS00113">
    <property type="entry name" value="Radical_SAM_Phosphomethylpyrim"/>
    <property type="match status" value="1"/>
</dbReference>
<dbReference type="SFLD" id="SFLDF00407">
    <property type="entry name" value="phosphomethylpyrimidine_syntha"/>
    <property type="match status" value="1"/>
</dbReference>
<dbReference type="FunFam" id="3.20.20.540:FF:000001">
    <property type="entry name" value="Phosphomethylpyrimidine synthase"/>
    <property type="match status" value="1"/>
</dbReference>
<dbReference type="GO" id="GO:0051539">
    <property type="term" value="F:4 iron, 4 sulfur cluster binding"/>
    <property type="evidence" value="ECO:0007669"/>
    <property type="project" value="UniProtKB-KW"/>
</dbReference>
<feature type="binding site" evidence="10">
    <location>
        <position position="269"/>
    </location>
    <ligand>
        <name>Zn(2+)</name>
        <dbReference type="ChEBI" id="CHEBI:29105"/>
    </ligand>
</feature>
<dbReference type="InterPro" id="IPR002817">
    <property type="entry name" value="ThiC/BzaA/B"/>
</dbReference>
<keyword evidence="8 10" id="KW-0411">Iron-sulfur</keyword>
<feature type="binding site" evidence="10">
    <location>
        <begin position="185"/>
        <end position="187"/>
    </location>
    <ligand>
        <name>substrate</name>
    </ligand>
</feature>